<protein>
    <submittedName>
        <fullName evidence="2">GntR family transcriptional regulator</fullName>
    </submittedName>
</protein>
<dbReference type="EMBL" id="PNYC01000022">
    <property type="protein sequence ID" value="PMS32198.1"/>
    <property type="molecule type" value="Genomic_DNA"/>
</dbReference>
<comment type="caution">
    <text evidence="2">The sequence shown here is derived from an EMBL/GenBank/DDBJ whole genome shotgun (WGS) entry which is preliminary data.</text>
</comment>
<dbReference type="AlphaFoldDB" id="A0A2N7WRV7"/>
<sequence>MISSASSGPAWLCAAPLPDVAEPAFRVPLGAVDTHAHVVAANADAYPMVAERSYTPPPAPEEKYLAMLDACGMTYGVLVQISVYGTDNRYMLEVLRRNPQRLRGVAVVSPEVSDDELEAMHAVGVRCLRINVLFGGGIGFAAMEALARRIKDLGWHLQFLMDVETLPELMPRMMKLPVPGVVDHMGHTPVRGGIATPGFAALRHLVTDHGYWVKLSGAYRISDKAPAFEDVVPFAQTLIQDAPDRMLWGSDWPHVSLMPERMPDTGRLRNLIVDWAPEEAIRHMILVTNPARLYGFPESHDAIASANANG</sequence>
<dbReference type="InterPro" id="IPR006680">
    <property type="entry name" value="Amidohydro-rel"/>
</dbReference>
<dbReference type="OrthoDB" id="9787654at2"/>
<gene>
    <name evidence="2" type="ORF">C0Z20_26435</name>
</gene>
<dbReference type="PANTHER" id="PTHR35563">
    <property type="entry name" value="BARREL METAL-DEPENDENT HYDROLASE, PUTATIVE (AFU_ORTHOLOGUE AFUA_1G16240)-RELATED"/>
    <property type="match status" value="1"/>
</dbReference>
<dbReference type="RefSeq" id="WP_018443328.1">
    <property type="nucleotide sequence ID" value="NZ_KB890209.1"/>
</dbReference>
<evidence type="ECO:0000313" key="2">
    <source>
        <dbReference type="EMBL" id="PMS32198.1"/>
    </source>
</evidence>
<dbReference type="Proteomes" id="UP000235777">
    <property type="component" value="Unassembled WGS sequence"/>
</dbReference>
<evidence type="ECO:0000259" key="1">
    <source>
        <dbReference type="Pfam" id="PF04909"/>
    </source>
</evidence>
<accession>A0A2N7WRV7</accession>
<dbReference type="Pfam" id="PF04909">
    <property type="entry name" value="Amidohydro_2"/>
    <property type="match status" value="1"/>
</dbReference>
<evidence type="ECO:0000313" key="3">
    <source>
        <dbReference type="Proteomes" id="UP000235777"/>
    </source>
</evidence>
<feature type="domain" description="Amidohydrolase-related" evidence="1">
    <location>
        <begin position="32"/>
        <end position="296"/>
    </location>
</feature>
<dbReference type="PANTHER" id="PTHR35563:SF2">
    <property type="entry name" value="BARREL METAL-DEPENDENT HYDROLASE, PUTATIVE (AFU_ORTHOLOGUE AFUA_1G16240)-RELATED"/>
    <property type="match status" value="1"/>
</dbReference>
<reference evidence="2 3" key="1">
    <citation type="submission" date="2018-01" db="EMBL/GenBank/DDBJ databases">
        <title>Whole genome analyses suggest that Burkholderia sensu lato contains two further novel genera in the rhizoxinica-symbiotica group Mycetohabitans gen. nov., and Trinickia gen. nov.: implications for the evolution of diazotrophy and nodulation in the Burkholderiaceae.</title>
        <authorList>
            <person name="Estrada-de los Santos P."/>
            <person name="Palmer M."/>
            <person name="Chavez-Ramirez B."/>
            <person name="Beukes C."/>
            <person name="Steenkamp E.T."/>
            <person name="Hirsch A.M."/>
            <person name="Manyaka P."/>
            <person name="Maluk M."/>
            <person name="Lafos M."/>
            <person name="Crook M."/>
            <person name="Gross E."/>
            <person name="Simon M.F."/>
            <person name="Bueno dos Reis Junior F."/>
            <person name="Poole P.S."/>
            <person name="Venter S.N."/>
            <person name="James E.K."/>
        </authorList>
    </citation>
    <scope>NUCLEOTIDE SEQUENCE [LARGE SCALE GENOMIC DNA]</scope>
    <source>
        <strain evidence="2 3">JPY 581</strain>
    </source>
</reference>
<dbReference type="Gene3D" id="3.20.20.140">
    <property type="entry name" value="Metal-dependent hydrolases"/>
    <property type="match status" value="1"/>
</dbReference>
<dbReference type="InterPro" id="IPR032466">
    <property type="entry name" value="Metal_Hydrolase"/>
</dbReference>
<dbReference type="GO" id="GO:0016787">
    <property type="term" value="F:hydrolase activity"/>
    <property type="evidence" value="ECO:0007669"/>
    <property type="project" value="InterPro"/>
</dbReference>
<name>A0A2N7WRV7_9BURK</name>
<dbReference type="InterPro" id="IPR052358">
    <property type="entry name" value="Aro_Compnd_Degr_Hydrolases"/>
</dbReference>
<proteinExistence type="predicted"/>
<dbReference type="SUPFAM" id="SSF51556">
    <property type="entry name" value="Metallo-dependent hydrolases"/>
    <property type="match status" value="1"/>
</dbReference>
<dbReference type="STRING" id="863227.GCA_000373005_04716"/>
<keyword evidence="3" id="KW-1185">Reference proteome</keyword>
<organism evidence="2 3">
    <name type="scientific">Trinickia symbiotica</name>
    <dbReference type="NCBI Taxonomy" id="863227"/>
    <lineage>
        <taxon>Bacteria</taxon>
        <taxon>Pseudomonadati</taxon>
        <taxon>Pseudomonadota</taxon>
        <taxon>Betaproteobacteria</taxon>
        <taxon>Burkholderiales</taxon>
        <taxon>Burkholderiaceae</taxon>
        <taxon>Trinickia</taxon>
    </lineage>
</organism>